<feature type="domain" description="Glycosyltransferase 2-like" evidence="1">
    <location>
        <begin position="11"/>
        <end position="179"/>
    </location>
</feature>
<accession>A0A1G2D578</accession>
<comment type="caution">
    <text evidence="2">The sequence shown here is derived from an EMBL/GenBank/DDBJ whole genome shotgun (WGS) entry which is preliminary data.</text>
</comment>
<dbReference type="Pfam" id="PF00535">
    <property type="entry name" value="Glycos_transf_2"/>
    <property type="match status" value="1"/>
</dbReference>
<dbReference type="AlphaFoldDB" id="A0A1G2D578"/>
<dbReference type="STRING" id="1798661.A3D65_03235"/>
<dbReference type="Proteomes" id="UP000177996">
    <property type="component" value="Unassembled WGS sequence"/>
</dbReference>
<dbReference type="PANTHER" id="PTHR48090">
    <property type="entry name" value="UNDECAPRENYL-PHOSPHATE 4-DEOXY-4-FORMAMIDO-L-ARABINOSE TRANSFERASE-RELATED"/>
    <property type="match status" value="1"/>
</dbReference>
<dbReference type="Gene3D" id="3.90.550.10">
    <property type="entry name" value="Spore Coat Polysaccharide Biosynthesis Protein SpsA, Chain A"/>
    <property type="match status" value="1"/>
</dbReference>
<gene>
    <name evidence="2" type="ORF">A3D65_03235</name>
</gene>
<protein>
    <recommendedName>
        <fullName evidence="1">Glycosyltransferase 2-like domain-containing protein</fullName>
    </recommendedName>
</protein>
<reference evidence="2 3" key="1">
    <citation type="journal article" date="2016" name="Nat. Commun.">
        <title>Thousands of microbial genomes shed light on interconnected biogeochemical processes in an aquifer system.</title>
        <authorList>
            <person name="Anantharaman K."/>
            <person name="Brown C.T."/>
            <person name="Hug L.A."/>
            <person name="Sharon I."/>
            <person name="Castelle C.J."/>
            <person name="Probst A.J."/>
            <person name="Thomas B.C."/>
            <person name="Singh A."/>
            <person name="Wilkins M.J."/>
            <person name="Karaoz U."/>
            <person name="Brodie E.L."/>
            <person name="Williams K.H."/>
            <person name="Hubbard S.S."/>
            <person name="Banfield J.F."/>
        </authorList>
    </citation>
    <scope>NUCLEOTIDE SEQUENCE [LARGE SCALE GENOMIC DNA]</scope>
</reference>
<evidence type="ECO:0000259" key="1">
    <source>
        <dbReference type="Pfam" id="PF00535"/>
    </source>
</evidence>
<dbReference type="SUPFAM" id="SSF53448">
    <property type="entry name" value="Nucleotide-diphospho-sugar transferases"/>
    <property type="match status" value="1"/>
</dbReference>
<evidence type="ECO:0000313" key="2">
    <source>
        <dbReference type="EMBL" id="OGZ08785.1"/>
    </source>
</evidence>
<organism evidence="2 3">
    <name type="scientific">Candidatus Lloydbacteria bacterium RIFCSPHIGHO2_02_FULL_50_13</name>
    <dbReference type="NCBI Taxonomy" id="1798661"/>
    <lineage>
        <taxon>Bacteria</taxon>
        <taxon>Candidatus Lloydiibacteriota</taxon>
    </lineage>
</organism>
<proteinExistence type="predicted"/>
<sequence length="252" mass="28769">MHTDKPAKDISAVILCYKAGEDVGVFVDEVKQSLSNRGLSYELVLVANYNANEKNIDETPAIVKRLAERDPDITVVSKVKEGMMGWDLRSGLDVASGKTIAYIDGDGQMPADDIVRVYDSLMSGQYDCAKTYRTKRDDGRKRGFISLMYNTLLTLLFPKVSVKDANAKPKIFTRQAFERLRLTSSGWFIDAEIIIQGTYLGFRFIEVPTVFRQNKFRRSFVRPRALFEFLGNLILFRLTRMHEFKRQGIITK</sequence>
<dbReference type="InterPro" id="IPR050256">
    <property type="entry name" value="Glycosyltransferase_2"/>
</dbReference>
<dbReference type="EMBL" id="MHLL01000026">
    <property type="protein sequence ID" value="OGZ08785.1"/>
    <property type="molecule type" value="Genomic_DNA"/>
</dbReference>
<dbReference type="InterPro" id="IPR029044">
    <property type="entry name" value="Nucleotide-diphossugar_trans"/>
</dbReference>
<name>A0A1G2D578_9BACT</name>
<evidence type="ECO:0000313" key="3">
    <source>
        <dbReference type="Proteomes" id="UP000177996"/>
    </source>
</evidence>
<dbReference type="CDD" id="cd04179">
    <property type="entry name" value="DPM_DPG-synthase_like"/>
    <property type="match status" value="1"/>
</dbReference>
<dbReference type="InterPro" id="IPR001173">
    <property type="entry name" value="Glyco_trans_2-like"/>
</dbReference>
<dbReference type="PANTHER" id="PTHR48090:SF6">
    <property type="entry name" value="SLR5056 PROTEIN"/>
    <property type="match status" value="1"/>
</dbReference>